<gene>
    <name evidence="1" type="ORF">SAMN05421741_13221</name>
</gene>
<dbReference type="AlphaFoldDB" id="A0A1I5FVX7"/>
<protein>
    <submittedName>
        <fullName evidence="1">Uncharacterized protein</fullName>
    </submittedName>
</protein>
<organism evidence="1 2">
    <name type="scientific">Paenimyroides ummariense</name>
    <dbReference type="NCBI Taxonomy" id="913024"/>
    <lineage>
        <taxon>Bacteria</taxon>
        <taxon>Pseudomonadati</taxon>
        <taxon>Bacteroidota</taxon>
        <taxon>Flavobacteriia</taxon>
        <taxon>Flavobacteriales</taxon>
        <taxon>Flavobacteriaceae</taxon>
        <taxon>Paenimyroides</taxon>
    </lineage>
</organism>
<dbReference type="Proteomes" id="UP000199036">
    <property type="component" value="Unassembled WGS sequence"/>
</dbReference>
<evidence type="ECO:0000313" key="1">
    <source>
        <dbReference type="EMBL" id="SFO27799.1"/>
    </source>
</evidence>
<accession>A0A1I5FVX7</accession>
<keyword evidence="2" id="KW-1185">Reference proteome</keyword>
<proteinExistence type="predicted"/>
<dbReference type="STRING" id="913024.SAMN05421741_13221"/>
<evidence type="ECO:0000313" key="2">
    <source>
        <dbReference type="Proteomes" id="UP000199036"/>
    </source>
</evidence>
<dbReference type="OrthoDB" id="798594at2"/>
<dbReference type="RefSeq" id="WP_091526033.1">
    <property type="nucleotide sequence ID" value="NZ_FOVI01000032.1"/>
</dbReference>
<sequence>MTCHFKVTDLNGFEIEITNLKEAIKIAKRNTGYSHEDKSFSEFDKRQKAYWTDMFDKLKAKKEQLLMTKISEQ</sequence>
<name>A0A1I5FVX7_9FLAO</name>
<reference evidence="2" key="1">
    <citation type="submission" date="2016-10" db="EMBL/GenBank/DDBJ databases">
        <authorList>
            <person name="Varghese N."/>
            <person name="Submissions S."/>
        </authorList>
    </citation>
    <scope>NUCLEOTIDE SEQUENCE [LARGE SCALE GENOMIC DNA]</scope>
    <source>
        <strain evidence="2">DS-12</strain>
    </source>
</reference>
<dbReference type="EMBL" id="FOVI01000032">
    <property type="protein sequence ID" value="SFO27799.1"/>
    <property type="molecule type" value="Genomic_DNA"/>
</dbReference>